<dbReference type="PROSITE" id="PS50294">
    <property type="entry name" value="WD_REPEATS_REGION"/>
    <property type="match status" value="3"/>
</dbReference>
<feature type="compositionally biased region" description="Low complexity" evidence="11">
    <location>
        <begin position="433"/>
        <end position="446"/>
    </location>
</feature>
<keyword evidence="6" id="KW-0009">Actin-binding</keyword>
<comment type="subunit">
    <text evidence="7">Binds to F-actin.</text>
</comment>
<dbReference type="EMBL" id="HF935208">
    <property type="protein sequence ID" value="CCX04535.1"/>
    <property type="molecule type" value="Genomic_DNA"/>
</dbReference>
<dbReference type="SMART" id="SM00320">
    <property type="entry name" value="WD40"/>
    <property type="match status" value="3"/>
</dbReference>
<dbReference type="InterPro" id="IPR019775">
    <property type="entry name" value="WD40_repeat_CS"/>
</dbReference>
<gene>
    <name evidence="13" type="ORF">PCON_02715</name>
</gene>
<dbReference type="InterPro" id="IPR001680">
    <property type="entry name" value="WD40_rpt"/>
</dbReference>
<dbReference type="SMART" id="SM01166">
    <property type="entry name" value="DUF1899"/>
    <property type="match status" value="1"/>
</dbReference>
<keyword evidence="4 9" id="KW-0677">Repeat</keyword>
<keyword evidence="2" id="KW-0597">Phosphoprotein</keyword>
<evidence type="ECO:0000313" key="14">
    <source>
        <dbReference type="Proteomes" id="UP000018144"/>
    </source>
</evidence>
<keyword evidence="5 10" id="KW-0175">Coiled coil</keyword>
<dbReference type="PROSITE" id="PS00678">
    <property type="entry name" value="WD_REPEATS_1"/>
    <property type="match status" value="1"/>
</dbReference>
<evidence type="ECO:0000256" key="6">
    <source>
        <dbReference type="ARBA" id="ARBA00023203"/>
    </source>
</evidence>
<dbReference type="STRING" id="1076935.U4L3B2"/>
<dbReference type="OMA" id="ILAWHPC"/>
<dbReference type="Pfam" id="PF16300">
    <property type="entry name" value="WD40_4"/>
    <property type="match status" value="1"/>
</dbReference>
<proteinExistence type="inferred from homology"/>
<evidence type="ECO:0000256" key="2">
    <source>
        <dbReference type="ARBA" id="ARBA00022553"/>
    </source>
</evidence>
<dbReference type="GO" id="GO:0051015">
    <property type="term" value="F:actin filament binding"/>
    <property type="evidence" value="ECO:0007669"/>
    <property type="project" value="TreeGrafter"/>
</dbReference>
<dbReference type="InterPro" id="IPR015943">
    <property type="entry name" value="WD40/YVTN_repeat-like_dom_sf"/>
</dbReference>
<dbReference type="InterPro" id="IPR015505">
    <property type="entry name" value="Coronin"/>
</dbReference>
<sequence>MAGRFVRSSKYRHVFGRSTKKELCYDNLRISRNAWDSNIIKANPEYLSVNWEAGGGGAFAVIPLNETGKLPERMPLFRGHTAAVLDTDWSPFDDSVIASGSEDGKVFIWQVPENFTLMTGEEEEPVDVEPLIKLAGHARKVGHVLFHPTAQNVLATSSGDFTVKLWDVNTGQSNHTLTHGETIQSMSWSGNGSLLVTTCRDKKLRIWDPRQQAVAHEVAGHGGAKNSRAVWMTGDVGGDKIATTGFSAKADRQLGHWDLKNLSEGPVRGFQQLDSISGVCMPFWDESTKCLYLAGKGDGNIRYFEFENDDFIFLSEYKSADPQRGVAFLPKRGVNVTENEVMRGFKTVNDAYIEPISFIVPRRAETFQSDIYPDAAAGKAALNAEEWFEGKDAEPITMSLESLYDSEAANRPPQSAGNTHTPQQSVSGAGAFSSPTSTNSPRPSVSAASTAPVDSPREVVFRPRAPTMKAAAPPAVVKAATPTPAAAPAPAPAPVAAAPAKADPLIADQLAKITALLEAQNASLTNQSEQIKAQSAQISQQSEQIKVQSDIIKGQSEQIKSQSEQIVSQGEQIKTQSEQIKAQSERIESQTEQINVQSEQIKKQNAQIQELTKEVDTLKEKVEKVNVGNTDSAPTTVVVGNEELEEEGRKKDEIIRKLELELEEARS</sequence>
<evidence type="ECO:0000256" key="9">
    <source>
        <dbReference type="RuleBase" id="RU280818"/>
    </source>
</evidence>
<dbReference type="FunFam" id="2.130.10.10:FF:000197">
    <property type="entry name" value="Coronin"/>
    <property type="match status" value="1"/>
</dbReference>
<evidence type="ECO:0000256" key="4">
    <source>
        <dbReference type="ARBA" id="ARBA00022737"/>
    </source>
</evidence>
<dbReference type="eggNOG" id="KOG0303">
    <property type="taxonomic scope" value="Eukaryota"/>
</dbReference>
<dbReference type="PANTHER" id="PTHR10856:SF0">
    <property type="entry name" value="CORONIN"/>
    <property type="match status" value="1"/>
</dbReference>
<name>U4L3B2_PYROM</name>
<dbReference type="PANTHER" id="PTHR10856">
    <property type="entry name" value="CORONIN"/>
    <property type="match status" value="1"/>
</dbReference>
<evidence type="ECO:0000256" key="3">
    <source>
        <dbReference type="ARBA" id="ARBA00022574"/>
    </source>
</evidence>
<feature type="coiled-coil region" evidence="10">
    <location>
        <begin position="514"/>
        <end position="544"/>
    </location>
</feature>
<feature type="coiled-coil region" evidence="10">
    <location>
        <begin position="573"/>
        <end position="661"/>
    </location>
</feature>
<feature type="repeat" description="WD" evidence="8">
    <location>
        <begin position="134"/>
        <end position="176"/>
    </location>
</feature>
<feature type="compositionally biased region" description="Polar residues" evidence="11">
    <location>
        <begin position="412"/>
        <end position="427"/>
    </location>
</feature>
<keyword evidence="14" id="KW-1185">Reference proteome</keyword>
<feature type="domain" description="DUF1899" evidence="12">
    <location>
        <begin position="4"/>
        <end position="68"/>
    </location>
</feature>
<protein>
    <recommendedName>
        <fullName evidence="9">Coronin</fullName>
    </recommendedName>
</protein>
<evidence type="ECO:0000256" key="5">
    <source>
        <dbReference type="ARBA" id="ARBA00023054"/>
    </source>
</evidence>
<organism evidence="13 14">
    <name type="scientific">Pyronema omphalodes (strain CBS 100304)</name>
    <name type="common">Pyronema confluens</name>
    <dbReference type="NCBI Taxonomy" id="1076935"/>
    <lineage>
        <taxon>Eukaryota</taxon>
        <taxon>Fungi</taxon>
        <taxon>Dikarya</taxon>
        <taxon>Ascomycota</taxon>
        <taxon>Pezizomycotina</taxon>
        <taxon>Pezizomycetes</taxon>
        <taxon>Pezizales</taxon>
        <taxon>Pyronemataceae</taxon>
        <taxon>Pyronema</taxon>
    </lineage>
</organism>
<dbReference type="GO" id="GO:0030479">
    <property type="term" value="C:actin cortical patch"/>
    <property type="evidence" value="ECO:0007669"/>
    <property type="project" value="UniProtKB-ARBA"/>
</dbReference>
<dbReference type="Gene3D" id="2.130.10.10">
    <property type="entry name" value="YVTN repeat-like/Quinoprotein amine dehydrogenase"/>
    <property type="match status" value="1"/>
</dbReference>
<dbReference type="OrthoDB" id="1850764at2759"/>
<evidence type="ECO:0000256" key="8">
    <source>
        <dbReference type="PROSITE-ProRule" id="PRU00221"/>
    </source>
</evidence>
<evidence type="ECO:0000256" key="7">
    <source>
        <dbReference type="ARBA" id="ARBA00062568"/>
    </source>
</evidence>
<dbReference type="GO" id="GO:0007015">
    <property type="term" value="P:actin filament organization"/>
    <property type="evidence" value="ECO:0007669"/>
    <property type="project" value="TreeGrafter"/>
</dbReference>
<dbReference type="Proteomes" id="UP000018144">
    <property type="component" value="Unassembled WGS sequence"/>
</dbReference>
<dbReference type="Pfam" id="PF00400">
    <property type="entry name" value="WD40"/>
    <property type="match status" value="3"/>
</dbReference>
<accession>U4L3B2</accession>
<dbReference type="SUPFAM" id="SSF50978">
    <property type="entry name" value="WD40 repeat-like"/>
    <property type="match status" value="1"/>
</dbReference>
<keyword evidence="3 8" id="KW-0853">WD repeat</keyword>
<reference evidence="13 14" key="1">
    <citation type="journal article" date="2013" name="PLoS Genet.">
        <title>The genome and development-dependent transcriptomes of Pyronema confluens: a window into fungal evolution.</title>
        <authorList>
            <person name="Traeger S."/>
            <person name="Altegoer F."/>
            <person name="Freitag M."/>
            <person name="Gabaldon T."/>
            <person name="Kempken F."/>
            <person name="Kumar A."/>
            <person name="Marcet-Houben M."/>
            <person name="Poggeler S."/>
            <person name="Stajich J.E."/>
            <person name="Nowrousian M."/>
        </authorList>
    </citation>
    <scope>NUCLEOTIDE SEQUENCE [LARGE SCALE GENOMIC DNA]</scope>
    <source>
        <strain evidence="14">CBS 100304</strain>
        <tissue evidence="13">Vegetative mycelium</tissue>
    </source>
</reference>
<evidence type="ECO:0000313" key="13">
    <source>
        <dbReference type="EMBL" id="CCX04535.1"/>
    </source>
</evidence>
<evidence type="ECO:0000256" key="11">
    <source>
        <dbReference type="SAM" id="MobiDB-lite"/>
    </source>
</evidence>
<dbReference type="Gene3D" id="1.10.287.950">
    <property type="entry name" value="Methyl-accepting chemotaxis protein"/>
    <property type="match status" value="1"/>
</dbReference>
<evidence type="ECO:0000259" key="12">
    <source>
        <dbReference type="SMART" id="SM01166"/>
    </source>
</evidence>
<dbReference type="Pfam" id="PF08953">
    <property type="entry name" value="DUF1899"/>
    <property type="match status" value="1"/>
</dbReference>
<dbReference type="InterPro" id="IPR036322">
    <property type="entry name" value="WD40_repeat_dom_sf"/>
</dbReference>
<dbReference type="SMART" id="SM01167">
    <property type="entry name" value="DUF1900"/>
    <property type="match status" value="1"/>
</dbReference>
<evidence type="ECO:0000256" key="1">
    <source>
        <dbReference type="ARBA" id="ARBA00009482"/>
    </source>
</evidence>
<feature type="region of interest" description="Disordered" evidence="11">
    <location>
        <begin position="407"/>
        <end position="459"/>
    </location>
</feature>
<feature type="repeat" description="WD" evidence="8">
    <location>
        <begin position="77"/>
        <end position="119"/>
    </location>
</feature>
<dbReference type="PRINTS" id="PR00320">
    <property type="entry name" value="GPROTEINBRPT"/>
</dbReference>
<evidence type="ECO:0000256" key="10">
    <source>
        <dbReference type="SAM" id="Coils"/>
    </source>
</evidence>
<dbReference type="PROSITE" id="PS50082">
    <property type="entry name" value="WD_REPEATS_2"/>
    <property type="match status" value="3"/>
</dbReference>
<dbReference type="AlphaFoldDB" id="U4L3B2"/>
<comment type="similarity">
    <text evidence="1 9">Belongs to the WD repeat coronin family.</text>
</comment>
<dbReference type="InterPro" id="IPR015048">
    <property type="entry name" value="DUF1899"/>
</dbReference>
<dbReference type="InterPro" id="IPR020472">
    <property type="entry name" value="WD40_PAC1"/>
</dbReference>
<feature type="repeat" description="WD" evidence="8">
    <location>
        <begin position="176"/>
        <end position="217"/>
    </location>
</feature>